<dbReference type="EnsemblPlants" id="ORUFI07G15640.1">
    <property type="protein sequence ID" value="ORUFI07G15640.1"/>
    <property type="gene ID" value="ORUFI07G15640"/>
</dbReference>
<reference evidence="4" key="1">
    <citation type="submission" date="2013-06" db="EMBL/GenBank/DDBJ databases">
        <authorList>
            <person name="Zhao Q."/>
        </authorList>
    </citation>
    <scope>NUCLEOTIDE SEQUENCE</scope>
    <source>
        <strain evidence="4">cv. W1943</strain>
    </source>
</reference>
<evidence type="ECO:0000256" key="2">
    <source>
        <dbReference type="SAM" id="Phobius"/>
    </source>
</evidence>
<dbReference type="Gramene" id="ORUFI07G15640.1">
    <property type="protein sequence ID" value="ORUFI07G15640.1"/>
    <property type="gene ID" value="ORUFI07G15640"/>
</dbReference>
<dbReference type="HOGENOM" id="CLU_2871659_0_0_1"/>
<evidence type="ECO:0000313" key="4">
    <source>
        <dbReference type="Proteomes" id="UP000008022"/>
    </source>
</evidence>
<proteinExistence type="predicted"/>
<reference evidence="3" key="2">
    <citation type="submission" date="2015-06" db="UniProtKB">
        <authorList>
            <consortium name="EnsemblPlants"/>
        </authorList>
    </citation>
    <scope>IDENTIFICATION</scope>
</reference>
<dbReference type="AlphaFoldDB" id="A0A0E0Q8L6"/>
<keyword evidence="4" id="KW-1185">Reference proteome</keyword>
<evidence type="ECO:0000256" key="1">
    <source>
        <dbReference type="SAM" id="MobiDB-lite"/>
    </source>
</evidence>
<name>A0A0E0Q8L6_ORYRU</name>
<evidence type="ECO:0000313" key="3">
    <source>
        <dbReference type="EnsemblPlants" id="ORUFI07G15640.1"/>
    </source>
</evidence>
<keyword evidence="2" id="KW-0812">Transmembrane</keyword>
<keyword evidence="2" id="KW-0472">Membrane</keyword>
<accession>A0A0E0Q8L6</accession>
<feature type="region of interest" description="Disordered" evidence="1">
    <location>
        <begin position="25"/>
        <end position="64"/>
    </location>
</feature>
<sequence>MPDWGLPPAGLAYLLLVAGYGSMATTSRRRRRQRRSEPYSQITLPLMKNGDEEQEEELQAKSAI</sequence>
<organism evidence="3 4">
    <name type="scientific">Oryza rufipogon</name>
    <name type="common">Brownbeard rice</name>
    <name type="synonym">Asian wild rice</name>
    <dbReference type="NCBI Taxonomy" id="4529"/>
    <lineage>
        <taxon>Eukaryota</taxon>
        <taxon>Viridiplantae</taxon>
        <taxon>Streptophyta</taxon>
        <taxon>Embryophyta</taxon>
        <taxon>Tracheophyta</taxon>
        <taxon>Spermatophyta</taxon>
        <taxon>Magnoliopsida</taxon>
        <taxon>Liliopsida</taxon>
        <taxon>Poales</taxon>
        <taxon>Poaceae</taxon>
        <taxon>BOP clade</taxon>
        <taxon>Oryzoideae</taxon>
        <taxon>Oryzeae</taxon>
        <taxon>Oryzinae</taxon>
        <taxon>Oryza</taxon>
    </lineage>
</organism>
<protein>
    <submittedName>
        <fullName evidence="3">Uncharacterized protein</fullName>
    </submittedName>
</protein>
<dbReference type="Proteomes" id="UP000008022">
    <property type="component" value="Unassembled WGS sequence"/>
</dbReference>
<feature type="transmembrane region" description="Helical" evidence="2">
    <location>
        <begin position="6"/>
        <end position="25"/>
    </location>
</feature>
<keyword evidence="2" id="KW-1133">Transmembrane helix</keyword>